<evidence type="ECO:0000256" key="1">
    <source>
        <dbReference type="SAM" id="SignalP"/>
    </source>
</evidence>
<name>A0A4P2R8W7_SORCE</name>
<accession>A0A4P2R8W7</accession>
<protein>
    <recommendedName>
        <fullName evidence="4">Secreted protein</fullName>
    </recommendedName>
</protein>
<feature type="signal peptide" evidence="1">
    <location>
        <begin position="1"/>
        <end position="45"/>
    </location>
</feature>
<dbReference type="SUPFAM" id="SSF56935">
    <property type="entry name" value="Porins"/>
    <property type="match status" value="1"/>
</dbReference>
<dbReference type="EMBL" id="CP012672">
    <property type="protein sequence ID" value="AUX38623.1"/>
    <property type="molecule type" value="Genomic_DNA"/>
</dbReference>
<evidence type="ECO:0000313" key="2">
    <source>
        <dbReference type="EMBL" id="AUX38623.1"/>
    </source>
</evidence>
<evidence type="ECO:0000313" key="3">
    <source>
        <dbReference type="Proteomes" id="UP000295497"/>
    </source>
</evidence>
<reference evidence="2 3" key="1">
    <citation type="submission" date="2015-09" db="EMBL/GenBank/DDBJ databases">
        <title>Sorangium comparison.</title>
        <authorList>
            <person name="Zaburannyi N."/>
            <person name="Bunk B."/>
            <person name="Overmann J."/>
            <person name="Mueller R."/>
        </authorList>
    </citation>
    <scope>NUCLEOTIDE SEQUENCE [LARGE SCALE GENOMIC DNA]</scope>
    <source>
        <strain evidence="2 3">So ce836</strain>
    </source>
</reference>
<evidence type="ECO:0008006" key="4">
    <source>
        <dbReference type="Google" id="ProtNLM"/>
    </source>
</evidence>
<proteinExistence type="predicted"/>
<dbReference type="AlphaFoldDB" id="A0A4P2R8W7"/>
<dbReference type="Proteomes" id="UP000295497">
    <property type="component" value="Chromosome"/>
</dbReference>
<dbReference type="Gene3D" id="2.40.160.60">
    <property type="entry name" value="Outer membrane protein transport protein (OMPP1/FadL/TodX)"/>
    <property type="match status" value="1"/>
</dbReference>
<organism evidence="2 3">
    <name type="scientific">Sorangium cellulosum</name>
    <name type="common">Polyangium cellulosum</name>
    <dbReference type="NCBI Taxonomy" id="56"/>
    <lineage>
        <taxon>Bacteria</taxon>
        <taxon>Pseudomonadati</taxon>
        <taxon>Myxococcota</taxon>
        <taxon>Polyangia</taxon>
        <taxon>Polyangiales</taxon>
        <taxon>Polyangiaceae</taxon>
        <taxon>Sorangium</taxon>
    </lineage>
</organism>
<sequence>MRSGIRLTRGALLAQRAASTTAARARAFSAAGALALAAAAGPAAAEELPPQLAYAYGENETPRAAALGGALRALGNGTSAIFLNPSAMVETRVYHVQGLFQGSPEAGRHAYGGVVVDSVTGNLAGALSFVGGFVDMGEGGLRRSYIDARAALAYPITDRIFVGLSGRYAKITQDGVLGGRWLHDGPVSGGLRDDKDVVVKKNAAGEDVTTVVGRHSFVNELTFDAALTVKATDNLYIAAVGQNLTYPDHGLLPTTVGGGVGFGTDDFSIEVDGLADLNSYRETSYRLMAGGEYLVADRFPLRAGYRFDQGAGQHALSLGVAYVGTQFAVEGTVRRALASGGPTTFVVGLSYHLESSGLTRAPSDGL</sequence>
<feature type="chain" id="PRO_5020735386" description="Secreted protein" evidence="1">
    <location>
        <begin position="46"/>
        <end position="366"/>
    </location>
</feature>
<keyword evidence="1" id="KW-0732">Signal</keyword>
<gene>
    <name evidence="2" type="ORF">SOCE836_108700</name>
</gene>